<dbReference type="Pfam" id="PF07587">
    <property type="entry name" value="PSD1"/>
    <property type="match status" value="1"/>
</dbReference>
<dbReference type="KEGG" id="agv:OJF2_58940"/>
<dbReference type="Gene3D" id="2.60.40.1080">
    <property type="match status" value="2"/>
</dbReference>
<evidence type="ECO:0000313" key="5">
    <source>
        <dbReference type="EMBL" id="QEH37304.1"/>
    </source>
</evidence>
<evidence type="ECO:0000259" key="3">
    <source>
        <dbReference type="Pfam" id="PF07583"/>
    </source>
</evidence>
<gene>
    <name evidence="5" type="ORF">OJF2_58940</name>
</gene>
<sequence length="858" mass="92737" precursor="true">MTPRRLVVPALLACPLWLTGCGGRVGTPPPASPAVADRPAGTESSARSAPKEAAAKSVPAATAGAATARPPLAITPEQITITADDPGMQLLVGEPIAGGAARDLSGRVAWKVDPPGAAEIEPGGYLRPLKAGSVTVVAEHEGRSATCRVSIEAREPRPWSFAEDIVPVLTRAGCNAGGCHGRADGQNGFHLSFLGYDPEGDFRAIVRDGAGRRVSAFRPEESLLLTRATGRSRHGGGLRVAEGSPEYRLLLGWLRAGAPMEQGKTHGPLEGLTVEPGPAPLDGPGPRQLRVMARYADGHARDVTRLAAYKVTDDSAAGVTSNGLASLLRRDEADVIVRYQSAVAVTRLSTAINPDIAFDFASLRPRNFIDEELFRRLAALRVPPSPPAADAAFLRRASLDLTGEQPTPQQVREFLADKDPEKRAKLVDRLLARPEFVLFWRIKLGDLLQISQARQGNGSYRYLEWIDRCLSENMPWDAMVTQLLTALGDPNEREKGGPVNYAVDPPDPTSQAELTAQRFLGLRMRCAQCHDHPFDVWTQDDYYGLAAFFARVGRGGTQPGAMMDGRMLVSLNPIGEVRHLRTGQPAAPRLPGGKRVDLANDADPRRELARWMTAADNPFFAKAAVNWAWAQMFGKGLVDPPDDMSRSNPAVHPELLDALAKHFVAGKFNLRDLVRTIAVSEAYGLSAATIHGNERDSRLFSHHVPRPLTAHQMADALAQATDVPNAYGQLGTRLAIRVSEPSTPSAVLDAFGRCTRATPCAPVQTPPLSLRQALLLIGGDTIDSKVSSLNGYLASAMKLELEPEELVESLYLRTVCRFPTAEESSRWSAELKQATNRGEVAEDLFWSLLSSREFAFNH</sequence>
<dbReference type="PANTHER" id="PTHR35889">
    <property type="entry name" value="CYCLOINULO-OLIGOSACCHARIDE FRUCTANOTRANSFERASE-RELATED"/>
    <property type="match status" value="1"/>
</dbReference>
<dbReference type="PANTHER" id="PTHR35889:SF3">
    <property type="entry name" value="F-BOX DOMAIN-CONTAINING PROTEIN"/>
    <property type="match status" value="1"/>
</dbReference>
<evidence type="ECO:0000256" key="2">
    <source>
        <dbReference type="SAM" id="SignalP"/>
    </source>
</evidence>
<feature type="domain" description="DUF1549" evidence="3">
    <location>
        <begin position="369"/>
        <end position="552"/>
    </location>
</feature>
<organism evidence="5 6">
    <name type="scientific">Aquisphaera giovannonii</name>
    <dbReference type="NCBI Taxonomy" id="406548"/>
    <lineage>
        <taxon>Bacteria</taxon>
        <taxon>Pseudomonadati</taxon>
        <taxon>Planctomycetota</taxon>
        <taxon>Planctomycetia</taxon>
        <taxon>Isosphaerales</taxon>
        <taxon>Isosphaeraceae</taxon>
        <taxon>Aquisphaera</taxon>
    </lineage>
</organism>
<dbReference type="InterPro" id="IPR022655">
    <property type="entry name" value="DUF1553"/>
</dbReference>
<name>A0A5B9WAL8_9BACT</name>
<keyword evidence="6" id="KW-1185">Reference proteome</keyword>
<accession>A0A5B9WAL8</accession>
<dbReference type="Pfam" id="PF07583">
    <property type="entry name" value="PSCyt2"/>
    <property type="match status" value="1"/>
</dbReference>
<protein>
    <recommendedName>
        <fullName evidence="7">Bacterial Ig-like domain (Group 2)</fullName>
    </recommendedName>
</protein>
<dbReference type="AlphaFoldDB" id="A0A5B9WAL8"/>
<reference evidence="5 6" key="1">
    <citation type="submission" date="2019-08" db="EMBL/GenBank/DDBJ databases">
        <title>Deep-cultivation of Planctomycetes and their phenomic and genomic characterization uncovers novel biology.</title>
        <authorList>
            <person name="Wiegand S."/>
            <person name="Jogler M."/>
            <person name="Boedeker C."/>
            <person name="Pinto D."/>
            <person name="Vollmers J."/>
            <person name="Rivas-Marin E."/>
            <person name="Kohn T."/>
            <person name="Peeters S.H."/>
            <person name="Heuer A."/>
            <person name="Rast P."/>
            <person name="Oberbeckmann S."/>
            <person name="Bunk B."/>
            <person name="Jeske O."/>
            <person name="Meyerdierks A."/>
            <person name="Storesund J.E."/>
            <person name="Kallscheuer N."/>
            <person name="Luecker S."/>
            <person name="Lage O.M."/>
            <person name="Pohl T."/>
            <person name="Merkel B.J."/>
            <person name="Hornburger P."/>
            <person name="Mueller R.-W."/>
            <person name="Bruemmer F."/>
            <person name="Labrenz M."/>
            <person name="Spormann A.M."/>
            <person name="Op den Camp H."/>
            <person name="Overmann J."/>
            <person name="Amann R."/>
            <person name="Jetten M.S.M."/>
            <person name="Mascher T."/>
            <person name="Medema M.H."/>
            <person name="Devos D.P."/>
            <person name="Kaster A.-K."/>
            <person name="Ovreas L."/>
            <person name="Rohde M."/>
            <person name="Galperin M.Y."/>
            <person name="Jogler C."/>
        </authorList>
    </citation>
    <scope>NUCLEOTIDE SEQUENCE [LARGE SCALE GENOMIC DNA]</scope>
    <source>
        <strain evidence="5 6">OJF2</strain>
    </source>
</reference>
<feature type="domain" description="DUF1553" evidence="4">
    <location>
        <begin position="605"/>
        <end position="827"/>
    </location>
</feature>
<keyword evidence="2" id="KW-0732">Signal</keyword>
<feature type="region of interest" description="Disordered" evidence="1">
    <location>
        <begin position="29"/>
        <end position="71"/>
    </location>
</feature>
<evidence type="ECO:0000256" key="1">
    <source>
        <dbReference type="SAM" id="MobiDB-lite"/>
    </source>
</evidence>
<proteinExistence type="predicted"/>
<evidence type="ECO:0008006" key="7">
    <source>
        <dbReference type="Google" id="ProtNLM"/>
    </source>
</evidence>
<feature type="compositionally biased region" description="Low complexity" evidence="1">
    <location>
        <begin position="55"/>
        <end position="71"/>
    </location>
</feature>
<dbReference type="Proteomes" id="UP000324233">
    <property type="component" value="Chromosome"/>
</dbReference>
<dbReference type="InterPro" id="IPR011444">
    <property type="entry name" value="DUF1549"/>
</dbReference>
<dbReference type="PROSITE" id="PS51257">
    <property type="entry name" value="PROKAR_LIPOPROTEIN"/>
    <property type="match status" value="1"/>
</dbReference>
<dbReference type="EMBL" id="CP042997">
    <property type="protein sequence ID" value="QEH37304.1"/>
    <property type="molecule type" value="Genomic_DNA"/>
</dbReference>
<feature type="chain" id="PRO_5022703153" description="Bacterial Ig-like domain (Group 2)" evidence="2">
    <location>
        <begin position="21"/>
        <end position="858"/>
    </location>
</feature>
<dbReference type="RefSeq" id="WP_246196206.1">
    <property type="nucleotide sequence ID" value="NZ_CP042997.1"/>
</dbReference>
<evidence type="ECO:0000313" key="6">
    <source>
        <dbReference type="Proteomes" id="UP000324233"/>
    </source>
</evidence>
<evidence type="ECO:0000259" key="4">
    <source>
        <dbReference type="Pfam" id="PF07587"/>
    </source>
</evidence>
<feature type="signal peptide" evidence="2">
    <location>
        <begin position="1"/>
        <end position="20"/>
    </location>
</feature>